<keyword evidence="2" id="KW-1133">Transmembrane helix</keyword>
<dbReference type="RefSeq" id="WP_119320181.1">
    <property type="nucleotide sequence ID" value="NZ_AP025739.1"/>
</dbReference>
<evidence type="ECO:0000313" key="4">
    <source>
        <dbReference type="Proteomes" id="UP000287394"/>
    </source>
</evidence>
<dbReference type="PANTHER" id="PTHR30093:SF2">
    <property type="entry name" value="TYPE II SECRETION SYSTEM PROTEIN H"/>
    <property type="match status" value="1"/>
</dbReference>
<keyword evidence="2" id="KW-0472">Membrane</keyword>
<dbReference type="PANTHER" id="PTHR30093">
    <property type="entry name" value="GENERAL SECRETION PATHWAY PROTEIN G"/>
    <property type="match status" value="1"/>
</dbReference>
<proteinExistence type="predicted"/>
<dbReference type="AlphaFoldDB" id="A0A402CS43"/>
<feature type="transmembrane region" description="Helical" evidence="2">
    <location>
        <begin position="20"/>
        <end position="39"/>
    </location>
</feature>
<evidence type="ECO:0000256" key="1">
    <source>
        <dbReference type="SAM" id="MobiDB-lite"/>
    </source>
</evidence>
<dbReference type="Pfam" id="PF07596">
    <property type="entry name" value="SBP_bac_10"/>
    <property type="match status" value="1"/>
</dbReference>
<feature type="region of interest" description="Disordered" evidence="1">
    <location>
        <begin position="264"/>
        <end position="293"/>
    </location>
</feature>
<dbReference type="InterPro" id="IPR045584">
    <property type="entry name" value="Pilin-like"/>
</dbReference>
<dbReference type="EMBL" id="AP025739">
    <property type="protein sequence ID" value="BDI28237.1"/>
    <property type="molecule type" value="Genomic_DNA"/>
</dbReference>
<feature type="compositionally biased region" description="Basic and acidic residues" evidence="1">
    <location>
        <begin position="284"/>
        <end position="293"/>
    </location>
</feature>
<keyword evidence="2" id="KW-0812">Transmembrane</keyword>
<accession>A0A402CS43</accession>
<dbReference type="KEGG" id="ccot:CCAX7_002880"/>
<dbReference type="Proteomes" id="UP000287394">
    <property type="component" value="Chromosome"/>
</dbReference>
<evidence type="ECO:0000313" key="3">
    <source>
        <dbReference type="EMBL" id="BDI28237.1"/>
    </source>
</evidence>
<name>A0A402CS43_9BACT</name>
<evidence type="ECO:0000256" key="2">
    <source>
        <dbReference type="SAM" id="Phobius"/>
    </source>
</evidence>
<dbReference type="NCBIfam" id="TIGR02532">
    <property type="entry name" value="IV_pilin_GFxxxE"/>
    <property type="match status" value="1"/>
</dbReference>
<dbReference type="Pfam" id="PF07963">
    <property type="entry name" value="N_methyl"/>
    <property type="match status" value="1"/>
</dbReference>
<reference evidence="3 4" key="1">
    <citation type="journal article" date="2019" name="Int. J. Syst. Evol. Microbiol.">
        <title>Capsulimonas corticalis gen. nov., sp. nov., an aerobic capsulated bacterium, of a novel bacterial order, Capsulimonadales ord. nov., of the class Armatimonadia of the phylum Armatimonadetes.</title>
        <authorList>
            <person name="Li J."/>
            <person name="Kudo C."/>
            <person name="Tonouchi A."/>
        </authorList>
    </citation>
    <scope>NUCLEOTIDE SEQUENCE [LARGE SCALE GENOMIC DNA]</scope>
    <source>
        <strain evidence="3 4">AX-7</strain>
    </source>
</reference>
<dbReference type="Gene3D" id="3.30.700.10">
    <property type="entry name" value="Glycoprotein, Type 4 Pilin"/>
    <property type="match status" value="1"/>
</dbReference>
<dbReference type="OrthoDB" id="255848at2"/>
<dbReference type="SUPFAM" id="SSF54523">
    <property type="entry name" value="Pili subunits"/>
    <property type="match status" value="1"/>
</dbReference>
<dbReference type="PROSITE" id="PS00409">
    <property type="entry name" value="PROKAR_NTER_METHYL"/>
    <property type="match status" value="1"/>
</dbReference>
<dbReference type="InterPro" id="IPR012902">
    <property type="entry name" value="N_methyl_site"/>
</dbReference>
<gene>
    <name evidence="3" type="ORF">CCAX7_002880</name>
</gene>
<sequence>MYRTSFISSAKVKGFTLIELLVVIAIIAILAAILFPVFAQAREKARQISCSSNMKQLGLGILQYVQDYDETFPLAIDGGQEYSSGTDLTAHWTQKVLPYIKANGVFGCPDDPGAGSVDTANSYKGVICSYAANGVLGYYGDFGYAPALVGLMGVAKDGLYPGNYEVAPLSRVGRPSDTILIAEHFNSDMHNAAPSDNNAGNWTNFGDGNVIVGVSWFGEGSQLPDNTRPASTAYPNGPNGAISAHHSGNTMSNFAFVDGHVKAMRPSQTNPQPASGYDSNGHADSNKWDALRQ</sequence>
<feature type="compositionally biased region" description="Polar residues" evidence="1">
    <location>
        <begin position="223"/>
        <end position="234"/>
    </location>
</feature>
<protein>
    <submittedName>
        <fullName evidence="3">Uncharacterized protein</fullName>
    </submittedName>
</protein>
<dbReference type="InterPro" id="IPR011453">
    <property type="entry name" value="DUF1559"/>
</dbReference>
<organism evidence="3 4">
    <name type="scientific">Capsulimonas corticalis</name>
    <dbReference type="NCBI Taxonomy" id="2219043"/>
    <lineage>
        <taxon>Bacteria</taxon>
        <taxon>Bacillati</taxon>
        <taxon>Armatimonadota</taxon>
        <taxon>Armatimonadia</taxon>
        <taxon>Capsulimonadales</taxon>
        <taxon>Capsulimonadaceae</taxon>
        <taxon>Capsulimonas</taxon>
    </lineage>
</organism>
<feature type="region of interest" description="Disordered" evidence="1">
    <location>
        <begin position="222"/>
        <end position="247"/>
    </location>
</feature>
<keyword evidence="4" id="KW-1185">Reference proteome</keyword>